<dbReference type="SUPFAM" id="SSF56112">
    <property type="entry name" value="Protein kinase-like (PK-like)"/>
    <property type="match status" value="1"/>
</dbReference>
<evidence type="ECO:0000259" key="7">
    <source>
        <dbReference type="PROSITE" id="PS50011"/>
    </source>
</evidence>
<dbReference type="InterPro" id="IPR003661">
    <property type="entry name" value="HisK_dim/P_dom"/>
</dbReference>
<accession>A0A409VCI0</accession>
<dbReference type="SMART" id="SM00220">
    <property type="entry name" value="S_TKc"/>
    <property type="match status" value="1"/>
</dbReference>
<proteinExistence type="inferred from homology"/>
<evidence type="ECO:0000313" key="10">
    <source>
        <dbReference type="EMBL" id="PPQ64762.1"/>
    </source>
</evidence>
<dbReference type="CDD" id="cd16922">
    <property type="entry name" value="HATPase_EvgS-ArcB-TorS-like"/>
    <property type="match status" value="1"/>
</dbReference>
<dbReference type="SUPFAM" id="SSF52540">
    <property type="entry name" value="P-loop containing nucleoside triphosphate hydrolases"/>
    <property type="match status" value="1"/>
</dbReference>
<feature type="region of interest" description="Disordered" evidence="6">
    <location>
        <begin position="431"/>
        <end position="485"/>
    </location>
</feature>
<dbReference type="SMART" id="SM00387">
    <property type="entry name" value="HATPase_c"/>
    <property type="match status" value="1"/>
</dbReference>
<dbReference type="SMART" id="SM00065">
    <property type="entry name" value="GAF"/>
    <property type="match status" value="1"/>
</dbReference>
<dbReference type="InterPro" id="IPR005467">
    <property type="entry name" value="His_kinase_dom"/>
</dbReference>
<gene>
    <name evidence="10" type="ORF">CVT26_002706</name>
</gene>
<dbReference type="Pfam" id="PF13191">
    <property type="entry name" value="AAA_16"/>
    <property type="match status" value="1"/>
</dbReference>
<dbReference type="InterPro" id="IPR041664">
    <property type="entry name" value="AAA_16"/>
</dbReference>
<organism evidence="10 11">
    <name type="scientific">Gymnopilus dilepis</name>
    <dbReference type="NCBI Taxonomy" id="231916"/>
    <lineage>
        <taxon>Eukaryota</taxon>
        <taxon>Fungi</taxon>
        <taxon>Dikarya</taxon>
        <taxon>Basidiomycota</taxon>
        <taxon>Agaricomycotina</taxon>
        <taxon>Agaricomycetes</taxon>
        <taxon>Agaricomycetidae</taxon>
        <taxon>Agaricales</taxon>
        <taxon>Agaricineae</taxon>
        <taxon>Hymenogastraceae</taxon>
        <taxon>Gymnopilus</taxon>
    </lineage>
</organism>
<feature type="domain" description="Protein kinase" evidence="7">
    <location>
        <begin position="1"/>
        <end position="347"/>
    </location>
</feature>
<dbReference type="Pfam" id="PF13185">
    <property type="entry name" value="GAF_2"/>
    <property type="match status" value="1"/>
</dbReference>
<dbReference type="InterPro" id="IPR011009">
    <property type="entry name" value="Kinase-like_dom_sf"/>
</dbReference>
<dbReference type="InterPro" id="IPR004358">
    <property type="entry name" value="Sig_transdc_His_kin-like_C"/>
</dbReference>
<evidence type="ECO:0000256" key="4">
    <source>
        <dbReference type="ARBA" id="ARBA00022777"/>
    </source>
</evidence>
<dbReference type="SUPFAM" id="SSF55781">
    <property type="entry name" value="GAF domain-like"/>
    <property type="match status" value="1"/>
</dbReference>
<dbReference type="CDD" id="cd00082">
    <property type="entry name" value="HisKA"/>
    <property type="match status" value="1"/>
</dbReference>
<dbReference type="OrthoDB" id="60033at2759"/>
<dbReference type="InterPro" id="IPR000719">
    <property type="entry name" value="Prot_kinase_dom"/>
</dbReference>
<comment type="caution">
    <text evidence="10">The sequence shown here is derived from an EMBL/GenBank/DDBJ whole genome shotgun (WGS) entry which is preliminary data.</text>
</comment>
<evidence type="ECO:0008006" key="12">
    <source>
        <dbReference type="Google" id="ProtNLM"/>
    </source>
</evidence>
<dbReference type="PROSITE" id="PS50109">
    <property type="entry name" value="HIS_KIN"/>
    <property type="match status" value="1"/>
</dbReference>
<keyword evidence="11" id="KW-1185">Reference proteome</keyword>
<dbReference type="InterPro" id="IPR003594">
    <property type="entry name" value="HATPase_dom"/>
</dbReference>
<dbReference type="Gene3D" id="3.30.450.40">
    <property type="match status" value="1"/>
</dbReference>
<feature type="modified residue" description="4-aspartylphosphate" evidence="5">
    <location>
        <position position="2157"/>
    </location>
</feature>
<evidence type="ECO:0000256" key="3">
    <source>
        <dbReference type="ARBA" id="ARBA00022679"/>
    </source>
</evidence>
<sequence>MRRKLGPASFPTLYFKDGVLSIPGYTFEKAVPWQDTGSMTILAEGNSLKDGSSVLAKIAPAQSNGSMCLEREAHILGKMALTLEGQSTALRMIDFLKIPRESGDCVVLLLVHPGLNLLGRYLPPSKVNDLLVADVSRAKTSNPGHGDVHMVDVDEPDLTEEMEAFDIMDLASFLEFAIQATRCLEVLHKAGLVHREVRANAFHLNSHSGLVRFVHFGNRAISLENFGSPSSLVLRAYGEAEKLKIKEALCYLAPEQTGSIETMAQDHRTDLYSLGILFWTLLVGRGQMPFEGGALELLHSIVQKRPMPVHEVRRDVPQVLANIIDKLLTKNPDLRYQSAYGLKTDLIQCQQRLLATVMSSSEESSELIPPFEIAKEDRFVEFTMPLALFGREKELELIRSVIRNVSTNFSKHFSASKGYFSLSASGSHSLGSDDYADSASSRSQSPYNTSMASNSSPRTFATLDPSPYDPSSSMSLSPSLQSGEGLRKTMLRSRKRVSRTEAVIVVGPPGIGKSSMILVNQAPWRSHGLWGQAKFQGTESAPFASLLACLSAVLRQLMVFHTDLHRFVNALRERLGPQLQNVPLLYQGTPELRDVLALFDIHLDTPQEPLSTKELRARFQSLVENVFTVIAETRLFALFLDDLHEADQSTLDLVSTLANSRSRMLIFATLRSDKIAQCPDYPAAPKTGLSTSLLPFGYSDQAPKITFDWEHNYWVYNMAAIEGSLKNQKFSDPTDLTFLITRLRELPEEARKYLLWAAFFGETFKVTEVALMMDWEDYNGQSGNEDDIDNMWSVHRAVSTLRETGQAGGHRSMRGLQLALAEGWCLNLVHDHPKRDELLDVLIDAGESAWARGAHELSIQSFVSARTLLGENAWANRPQRTFNLLSRLAALYTWKGELDESDSILRECLLHCRQPEEKGNILRLKSRNHWLRGSYSDALNETLLALKVLGIEVNLSPTRRQADMLFEQVKNEILAVGFDEILMIPRTTDPKTELAVSLLNDAGLGMNAYWSPSPYSFADIIGLTTIKLALRSGMAPGTALGFFWALGASAERREMYRFSADLAKLALRIAERHGSSGEKWLVKCVLHSIRFSDKDGSRAQVLFCSMVSGFDNMHIRANLPRLEQAVKYGNSAGDRIYTSFAIIHSIITRFYVSDHLRELLIAADECVSDIKLSIPAGEHLIQATAILNCIRVLGGFTRADSVDTVFDTDSFVESKYLERIHETSGNLSLSLNWYDSFKVVSYFCVGHIKEAATLGFNVYKTRDAHPNHRHIRYALFFHSLALIACIRSGLVNREQRTTYLAQVKANQSYIRKWLSSSPVNVSTWIALVDAELASLLGSPEAFKLYDIAVRLAVNNDWLAEEGWSLYLQGSHFIRCGVEGLGSELQRRGISRHAQWGAQGIVNYLTSLPGTSYQPPLKRPIFSSDAAVQTDAVSLNIDSSPYNFDGKADNSDDQESTLSAADLASILKWSKEISSDINLSSALQRLTEIATETSVSQNTCVVIAREAGDYTVATSMIPPGPCQVHENPKSIRTIGDPLQKAIIQHALNSKERVYYADATSDFRFSSEAGQTPHRSVICLPIFSNRGQTFGAVYVASQYPFSHNTVTVLTLLCQQASISISNALLFRSVQAGTRENLKMIAAQREALEAARKSREDALKATKIKSNFLASMSHELRTPFSSFYGLLDLLSGTELNPGQSEIVQTAKQSCELLLKVFYPRGKLTMMPFYPSFQIIDSILDYSKLEASGVSAVKLEPSGFLVESTLVVLCPHEDPTRIAWNFFCQWLQKSSTCHSILNQMFRSCTGVYADYARIRQVLMNLIGNAVKFTASGSVRVLCFLDSNAAPSADEVNLKFEIHDTGIGLSASDVDLLFVPFQQADNSSTRRFGGTGLGLSISRQLVKLMGGAIGVTSEPDRGSMFWFTIPVKVYNALESRKYLEDIEKTRSILNHPRPLYALVCSGSDATVKLLNNMLAGFHVKAASSIQEAQHYLQEHSNFDIALDFVILDDQSETHADDLARYLNSLRLKPFSETKVIHLYTPTTSSSGHAIFAKSTVPGVVKMTKPPRLARLLQTLAALKNLAHPLISNHGSEISKAIEDISNAQRTLYGNVLIAEDNPIAQDLLKKQLQRYSLNVFATSNGEEAIAEWAAHPPGFFSVALFDHHMPICDGVEAAKRLRELERKLNTPVMLPIVALSADCQDSTKQLCLSAGMNAFFSKPLKKGDLFNYATLLSQSDASSGDLASLMSMFGQSSAPG</sequence>
<dbReference type="Pfam" id="PF00512">
    <property type="entry name" value="HisKA"/>
    <property type="match status" value="1"/>
</dbReference>
<dbReference type="InterPro" id="IPR001789">
    <property type="entry name" value="Sig_transdc_resp-reg_receiver"/>
</dbReference>
<keyword evidence="2 5" id="KW-0597">Phosphoprotein</keyword>
<evidence type="ECO:0000256" key="2">
    <source>
        <dbReference type="ARBA" id="ARBA00022553"/>
    </source>
</evidence>
<dbReference type="SUPFAM" id="SSF47384">
    <property type="entry name" value="Homodimeric domain of signal transducing histidine kinase"/>
    <property type="match status" value="1"/>
</dbReference>
<dbReference type="SUPFAM" id="SSF55874">
    <property type="entry name" value="ATPase domain of HSP90 chaperone/DNA topoisomerase II/histidine kinase"/>
    <property type="match status" value="1"/>
</dbReference>
<dbReference type="Gene3D" id="1.10.510.10">
    <property type="entry name" value="Transferase(Phosphotransferase) domain 1"/>
    <property type="match status" value="1"/>
</dbReference>
<dbReference type="Pfam" id="PF02518">
    <property type="entry name" value="HATPase_c"/>
    <property type="match status" value="1"/>
</dbReference>
<dbReference type="CDD" id="cd17546">
    <property type="entry name" value="REC_hyHK_CKI1_RcsC-like"/>
    <property type="match status" value="1"/>
</dbReference>
<dbReference type="Gene3D" id="1.10.287.130">
    <property type="match status" value="1"/>
</dbReference>
<dbReference type="STRING" id="231916.A0A409VCI0"/>
<dbReference type="GO" id="GO:0005524">
    <property type="term" value="F:ATP binding"/>
    <property type="evidence" value="ECO:0007669"/>
    <property type="project" value="InterPro"/>
</dbReference>
<dbReference type="InterPro" id="IPR036890">
    <property type="entry name" value="HATPase_C_sf"/>
</dbReference>
<dbReference type="Gene3D" id="3.40.50.2300">
    <property type="match status" value="1"/>
</dbReference>
<evidence type="ECO:0000259" key="9">
    <source>
        <dbReference type="PROSITE" id="PS50110"/>
    </source>
</evidence>
<dbReference type="PANTHER" id="PTHR45339">
    <property type="entry name" value="HYBRID SIGNAL TRANSDUCTION HISTIDINE KINASE J"/>
    <property type="match status" value="1"/>
</dbReference>
<dbReference type="InterPro" id="IPR036097">
    <property type="entry name" value="HisK_dim/P_sf"/>
</dbReference>
<dbReference type="SMART" id="SM00388">
    <property type="entry name" value="HisKA"/>
    <property type="match status" value="1"/>
</dbReference>
<feature type="compositionally biased region" description="Polar residues" evidence="6">
    <location>
        <begin position="446"/>
        <end position="459"/>
    </location>
</feature>
<dbReference type="InterPro" id="IPR027417">
    <property type="entry name" value="P-loop_NTPase"/>
</dbReference>
<protein>
    <recommendedName>
        <fullName evidence="12">Histidine kinase</fullName>
    </recommendedName>
</protein>
<feature type="domain" description="Response regulatory" evidence="9">
    <location>
        <begin position="2105"/>
        <end position="2228"/>
    </location>
</feature>
<dbReference type="Proteomes" id="UP000284706">
    <property type="component" value="Unassembled WGS sequence"/>
</dbReference>
<evidence type="ECO:0000256" key="6">
    <source>
        <dbReference type="SAM" id="MobiDB-lite"/>
    </source>
</evidence>
<feature type="compositionally biased region" description="Low complexity" evidence="6">
    <location>
        <begin position="463"/>
        <end position="482"/>
    </location>
</feature>
<feature type="compositionally biased region" description="Low complexity" evidence="6">
    <location>
        <begin position="431"/>
        <end position="445"/>
    </location>
</feature>
<dbReference type="SMART" id="SM00448">
    <property type="entry name" value="REC"/>
    <property type="match status" value="1"/>
</dbReference>
<evidence type="ECO:0000259" key="8">
    <source>
        <dbReference type="PROSITE" id="PS50109"/>
    </source>
</evidence>
<feature type="domain" description="Histidine kinase" evidence="8">
    <location>
        <begin position="1668"/>
        <end position="1924"/>
    </location>
</feature>
<dbReference type="InterPro" id="IPR011006">
    <property type="entry name" value="CheY-like_superfamily"/>
</dbReference>
<dbReference type="InterPro" id="IPR029016">
    <property type="entry name" value="GAF-like_dom_sf"/>
</dbReference>
<dbReference type="InParanoid" id="A0A409VCI0"/>
<dbReference type="FunFam" id="3.30.565.10:FF:000010">
    <property type="entry name" value="Sensor histidine kinase RcsC"/>
    <property type="match status" value="1"/>
</dbReference>
<evidence type="ECO:0000313" key="11">
    <source>
        <dbReference type="Proteomes" id="UP000284706"/>
    </source>
</evidence>
<dbReference type="Gene3D" id="3.30.565.10">
    <property type="entry name" value="Histidine kinase-like ATPase, C-terminal domain"/>
    <property type="match status" value="1"/>
</dbReference>
<dbReference type="PROSITE" id="PS50110">
    <property type="entry name" value="RESPONSE_REGULATORY"/>
    <property type="match status" value="1"/>
</dbReference>
<name>A0A409VCI0_9AGAR</name>
<dbReference type="PROSITE" id="PS50011">
    <property type="entry name" value="PROTEIN_KINASE_DOM"/>
    <property type="match status" value="1"/>
</dbReference>
<dbReference type="GO" id="GO:0000155">
    <property type="term" value="F:phosphorelay sensor kinase activity"/>
    <property type="evidence" value="ECO:0007669"/>
    <property type="project" value="InterPro"/>
</dbReference>
<dbReference type="Pfam" id="PF07714">
    <property type="entry name" value="PK_Tyr_Ser-Thr"/>
    <property type="match status" value="1"/>
</dbReference>
<dbReference type="InterPro" id="IPR003018">
    <property type="entry name" value="GAF"/>
</dbReference>
<keyword evidence="3" id="KW-0808">Transferase</keyword>
<dbReference type="PANTHER" id="PTHR45339:SF5">
    <property type="entry name" value="HISTIDINE KINASE"/>
    <property type="match status" value="1"/>
</dbReference>
<reference evidence="10 11" key="1">
    <citation type="journal article" date="2018" name="Evol. Lett.">
        <title>Horizontal gene cluster transfer increased hallucinogenic mushroom diversity.</title>
        <authorList>
            <person name="Reynolds H.T."/>
            <person name="Vijayakumar V."/>
            <person name="Gluck-Thaler E."/>
            <person name="Korotkin H.B."/>
            <person name="Matheny P.B."/>
            <person name="Slot J.C."/>
        </authorList>
    </citation>
    <scope>NUCLEOTIDE SEQUENCE [LARGE SCALE GENOMIC DNA]</scope>
    <source>
        <strain evidence="10 11">SRW20</strain>
    </source>
</reference>
<keyword evidence="4" id="KW-0418">Kinase</keyword>
<dbReference type="EMBL" id="NHYE01005663">
    <property type="protein sequence ID" value="PPQ64762.1"/>
    <property type="molecule type" value="Genomic_DNA"/>
</dbReference>
<comment type="similarity">
    <text evidence="1">Belongs to the protein kinase superfamily. TKL Ser/Thr protein kinase family. ROCO subfamily.</text>
</comment>
<dbReference type="Pfam" id="PF00072">
    <property type="entry name" value="Response_reg"/>
    <property type="match status" value="1"/>
</dbReference>
<dbReference type="PRINTS" id="PR00344">
    <property type="entry name" value="BCTRLSENSOR"/>
</dbReference>
<dbReference type="SUPFAM" id="SSF52172">
    <property type="entry name" value="CheY-like"/>
    <property type="match status" value="1"/>
</dbReference>
<evidence type="ECO:0000256" key="1">
    <source>
        <dbReference type="ARBA" id="ARBA00008171"/>
    </source>
</evidence>
<dbReference type="InterPro" id="IPR001245">
    <property type="entry name" value="Ser-Thr/Tyr_kinase_cat_dom"/>
</dbReference>
<evidence type="ECO:0000256" key="5">
    <source>
        <dbReference type="PROSITE-ProRule" id="PRU00169"/>
    </source>
</evidence>